<dbReference type="AlphaFoldDB" id="A0A7X0M746"/>
<dbReference type="EMBL" id="JACHIU010000001">
    <property type="protein sequence ID" value="MBB6472639.1"/>
    <property type="molecule type" value="Genomic_DNA"/>
</dbReference>
<dbReference type="PANTHER" id="PTHR43319:SF3">
    <property type="entry name" value="BETA-LACTAMASE-RELATED DOMAIN-CONTAINING PROTEIN"/>
    <property type="match status" value="1"/>
</dbReference>
<dbReference type="Gene3D" id="3.40.710.10">
    <property type="entry name" value="DD-peptidase/beta-lactamase superfamily"/>
    <property type="match status" value="1"/>
</dbReference>
<comment type="caution">
    <text evidence="2">The sequence shown here is derived from an EMBL/GenBank/DDBJ whole genome shotgun (WGS) entry which is preliminary data.</text>
</comment>
<accession>A0A7X0M746</accession>
<evidence type="ECO:0000313" key="2">
    <source>
        <dbReference type="EMBL" id="MBB6472639.1"/>
    </source>
</evidence>
<evidence type="ECO:0000313" key="3">
    <source>
        <dbReference type="Proteomes" id="UP000555564"/>
    </source>
</evidence>
<gene>
    <name evidence="2" type="ORF">BJ992_002070</name>
</gene>
<dbReference type="PANTHER" id="PTHR43319">
    <property type="entry name" value="BETA-LACTAMASE-RELATED"/>
    <property type="match status" value="1"/>
</dbReference>
<name>A0A7X0M746_9ACTN</name>
<evidence type="ECO:0000259" key="1">
    <source>
        <dbReference type="Pfam" id="PF00144"/>
    </source>
</evidence>
<organism evidence="2 3">
    <name type="scientific">Sphaerisporangium rubeum</name>
    <dbReference type="NCBI Taxonomy" id="321317"/>
    <lineage>
        <taxon>Bacteria</taxon>
        <taxon>Bacillati</taxon>
        <taxon>Actinomycetota</taxon>
        <taxon>Actinomycetes</taxon>
        <taxon>Streptosporangiales</taxon>
        <taxon>Streptosporangiaceae</taxon>
        <taxon>Sphaerisporangium</taxon>
    </lineage>
</organism>
<proteinExistence type="predicted"/>
<dbReference type="InterPro" id="IPR001466">
    <property type="entry name" value="Beta-lactam-related"/>
</dbReference>
<protein>
    <submittedName>
        <fullName evidence="2">CubicO group peptidase (Beta-lactamase class C family)</fullName>
    </submittedName>
</protein>
<sequence>MSDLQQQVQTAIDELVASGAERGLQVAVYKDGELVVDAVAGLADGETGRALTSGTPIYSSSTGKSLTSAVAHVLAEKGVLDYDTPIAEVWPEFAAHGKQDATLRQVLDFTVGLPAVPPDTTPDDLVDWDKMTTVLAESEPWWEPGSKVGYHPQTFGWLVGEVVRRTTGKPISAALAEHVTGPLGIDGEVFLGVPAERLDQVAKLESAGPPIDFDQLEAMMPAFFKIAPRAVQLTPEMCNRADYLTADIPAGGTVTARGVAKIYAALLGPVDGVRLISAERLEKIAQPSSQGVDEIFSYPTAYALGYNMMRPVENPPAGPIIGWPGAGGSLADADLGTGTALAITKVSFTPGDYTTVGVISDIVTKSLTPA</sequence>
<dbReference type="InterPro" id="IPR052907">
    <property type="entry name" value="Beta-lactamase/esterase"/>
</dbReference>
<dbReference type="SUPFAM" id="SSF56601">
    <property type="entry name" value="beta-lactamase/transpeptidase-like"/>
    <property type="match status" value="1"/>
</dbReference>
<feature type="domain" description="Beta-lactamase-related" evidence="1">
    <location>
        <begin position="9"/>
        <end position="345"/>
    </location>
</feature>
<dbReference type="Proteomes" id="UP000555564">
    <property type="component" value="Unassembled WGS sequence"/>
</dbReference>
<dbReference type="RefSeq" id="WP_184979860.1">
    <property type="nucleotide sequence ID" value="NZ_BAAALO010000030.1"/>
</dbReference>
<dbReference type="Pfam" id="PF00144">
    <property type="entry name" value="Beta-lactamase"/>
    <property type="match status" value="1"/>
</dbReference>
<keyword evidence="3" id="KW-1185">Reference proteome</keyword>
<dbReference type="InterPro" id="IPR012338">
    <property type="entry name" value="Beta-lactam/transpept-like"/>
</dbReference>
<reference evidence="2 3" key="1">
    <citation type="submission" date="2020-08" db="EMBL/GenBank/DDBJ databases">
        <title>Sequencing the genomes of 1000 actinobacteria strains.</title>
        <authorList>
            <person name="Klenk H.-P."/>
        </authorList>
    </citation>
    <scope>NUCLEOTIDE SEQUENCE [LARGE SCALE GENOMIC DNA]</scope>
    <source>
        <strain evidence="2 3">DSM 44936</strain>
    </source>
</reference>